<dbReference type="InterPro" id="IPR004114">
    <property type="entry name" value="THUMP_dom"/>
</dbReference>
<dbReference type="Proteomes" id="UP000063234">
    <property type="component" value="Chromosome"/>
</dbReference>
<evidence type="ECO:0000313" key="6">
    <source>
        <dbReference type="Proteomes" id="UP000063234"/>
    </source>
</evidence>
<accession>A0A0S3QRE5</accession>
<reference evidence="6" key="1">
    <citation type="journal article" date="2018" name="Science">
        <title>A primordial and reversible TCA cycle in a facultatively chemolithoautotrophic thermophile.</title>
        <authorList>
            <person name="Nunoura T."/>
            <person name="Chikaraishi Y."/>
            <person name="Izaki R."/>
            <person name="Suwa T."/>
            <person name="Sato T."/>
            <person name="Harada T."/>
            <person name="Mori K."/>
            <person name="Kato Y."/>
            <person name="Miyazaki M."/>
            <person name="Shimamura S."/>
            <person name="Yanagawa K."/>
            <person name="Shuto A."/>
            <person name="Ohkouchi N."/>
            <person name="Fujita N."/>
            <person name="Takaki Y."/>
            <person name="Atomi H."/>
            <person name="Takai K."/>
        </authorList>
    </citation>
    <scope>NUCLEOTIDE SEQUENCE [LARGE SCALE GENOMIC DNA]</scope>
    <source>
        <strain evidence="6">DSM 17441 / JCM 13301 / NBRC 103674 / ABI70S6</strain>
    </source>
</reference>
<dbReference type="SUPFAM" id="SSF53335">
    <property type="entry name" value="S-adenosyl-L-methionine-dependent methyltransferases"/>
    <property type="match status" value="1"/>
</dbReference>
<dbReference type="InterPro" id="IPR053943">
    <property type="entry name" value="RlmKL-like_Mtase_CS"/>
</dbReference>
<dbReference type="GO" id="GO:0003723">
    <property type="term" value="F:RNA binding"/>
    <property type="evidence" value="ECO:0007669"/>
    <property type="project" value="UniProtKB-UniRule"/>
</dbReference>
<dbReference type="Pfam" id="PF01170">
    <property type="entry name" value="UPF0020"/>
    <property type="match status" value="1"/>
</dbReference>
<dbReference type="STRING" id="1298851.TST_0098"/>
<dbReference type="SUPFAM" id="SSF143437">
    <property type="entry name" value="THUMP domain-like"/>
    <property type="match status" value="1"/>
</dbReference>
<sequence length="399" mass="45093">MVCDHKQDERGDCLKVLFSTERGIEELLALSIKGAVDKIPVPFNFQGRVLCYFQDEKAILENLYTNPLYHKASLLLLITAIPMDRNALDTVYEEVFNSSIDQLLSPSTTFGVRCVRKGFHPFYSQEVAAYAGAAVIDACRVRRGFRPRVNLKDPDLIVNADVVNDTLLLGIELVGLEGMHHRHWRKYSHPAGLKSTLASALLMLANFEAHHVLWDPMCGSGTIPIEAAHRAINFPPAFFRKDEFSFLRTGVLSEQIWHEVVNEENNQIRWNYTPKIFASDVSPKHLEGAKLNASSALVEGKIIFYHCDFREFPHKDEVDIIVTNPPYGVRLANPQKAEKVLQSLLETFCKSYASYLVVIHPDRDKVLSKAQSHSLTLDKAVHAYNGNLKVWLLKLSKNP</sequence>
<dbReference type="InterPro" id="IPR000241">
    <property type="entry name" value="RlmKL-like_Mtase"/>
</dbReference>
<dbReference type="CDD" id="cd11715">
    <property type="entry name" value="THUMP_AdoMetMT"/>
    <property type="match status" value="1"/>
</dbReference>
<evidence type="ECO:0000259" key="4">
    <source>
        <dbReference type="PROSITE" id="PS51165"/>
    </source>
</evidence>
<dbReference type="Pfam" id="PF02926">
    <property type="entry name" value="THUMP"/>
    <property type="match status" value="1"/>
</dbReference>
<dbReference type="EC" id="2.1.1.-" evidence="5"/>
<dbReference type="PATRIC" id="fig|1298851.3.peg.101"/>
<protein>
    <submittedName>
        <fullName evidence="5">N6-adenine-specific DNA methylase</fullName>
        <ecNumber evidence="5">2.1.1.-</ecNumber>
    </submittedName>
</protein>
<dbReference type="PANTHER" id="PTHR47313">
    <property type="entry name" value="RIBOSOMAL RNA LARGE SUBUNIT METHYLTRANSFERASE K/L"/>
    <property type="match status" value="1"/>
</dbReference>
<dbReference type="InterPro" id="IPR002052">
    <property type="entry name" value="DNA_methylase_N6_adenine_CS"/>
</dbReference>
<dbReference type="KEGG" id="ttk:TST_0098"/>
<dbReference type="CDD" id="cd02440">
    <property type="entry name" value="AdoMet_MTases"/>
    <property type="match status" value="1"/>
</dbReference>
<dbReference type="Gene3D" id="3.40.50.150">
    <property type="entry name" value="Vaccinia Virus protein VP39"/>
    <property type="match status" value="1"/>
</dbReference>
<keyword evidence="2 5" id="KW-0808">Transferase</keyword>
<dbReference type="PANTHER" id="PTHR47313:SF1">
    <property type="entry name" value="RIBOSOMAL RNA LARGE SUBUNIT METHYLTRANSFERASE K_L"/>
    <property type="match status" value="1"/>
</dbReference>
<gene>
    <name evidence="5" type="ORF">TST_0098</name>
</gene>
<dbReference type="SMART" id="SM00981">
    <property type="entry name" value="THUMP"/>
    <property type="match status" value="1"/>
</dbReference>
<organism evidence="5 6">
    <name type="scientific">Thermosulfidibacter takaii (strain DSM 17441 / JCM 13301 / NBRC 103674 / ABI70S6)</name>
    <dbReference type="NCBI Taxonomy" id="1298851"/>
    <lineage>
        <taxon>Bacteria</taxon>
        <taxon>Pseudomonadati</taxon>
        <taxon>Thermosulfidibacterota</taxon>
        <taxon>Thermosulfidibacteria</taxon>
        <taxon>Thermosulfidibacterales</taxon>
        <taxon>Thermosulfidibacteraceae</taxon>
    </lineage>
</organism>
<name>A0A0S3QRE5_THET7</name>
<dbReference type="RefSeq" id="WP_068548645.1">
    <property type="nucleotide sequence ID" value="NZ_AP013035.1"/>
</dbReference>
<feature type="domain" description="THUMP" evidence="4">
    <location>
        <begin position="57"/>
        <end position="173"/>
    </location>
</feature>
<dbReference type="PROSITE" id="PS00092">
    <property type="entry name" value="N6_MTASE"/>
    <property type="match status" value="1"/>
</dbReference>
<keyword evidence="1 5" id="KW-0489">Methyltransferase</keyword>
<evidence type="ECO:0000256" key="3">
    <source>
        <dbReference type="PROSITE-ProRule" id="PRU00529"/>
    </source>
</evidence>
<evidence type="ECO:0000256" key="1">
    <source>
        <dbReference type="ARBA" id="ARBA00022603"/>
    </source>
</evidence>
<keyword evidence="3" id="KW-0694">RNA-binding</keyword>
<dbReference type="InterPro" id="IPR029063">
    <property type="entry name" value="SAM-dependent_MTases_sf"/>
</dbReference>
<dbReference type="EMBL" id="AP013035">
    <property type="protein sequence ID" value="BAT70908.1"/>
    <property type="molecule type" value="Genomic_DNA"/>
</dbReference>
<keyword evidence="6" id="KW-1185">Reference proteome</keyword>
<dbReference type="AlphaFoldDB" id="A0A0S3QRE5"/>
<evidence type="ECO:0000313" key="5">
    <source>
        <dbReference type="EMBL" id="BAT70908.1"/>
    </source>
</evidence>
<dbReference type="GO" id="GO:0070043">
    <property type="term" value="F:rRNA (guanine-N7-)-methyltransferase activity"/>
    <property type="evidence" value="ECO:0007669"/>
    <property type="project" value="TreeGrafter"/>
</dbReference>
<dbReference type="GO" id="GO:0008990">
    <property type="term" value="F:rRNA (guanine-N2-)-methyltransferase activity"/>
    <property type="evidence" value="ECO:0007669"/>
    <property type="project" value="TreeGrafter"/>
</dbReference>
<proteinExistence type="predicted"/>
<dbReference type="OrthoDB" id="9809404at2"/>
<evidence type="ECO:0000256" key="2">
    <source>
        <dbReference type="ARBA" id="ARBA00022679"/>
    </source>
</evidence>
<dbReference type="PROSITE" id="PS51165">
    <property type="entry name" value="THUMP"/>
    <property type="match status" value="1"/>
</dbReference>
<dbReference type="PROSITE" id="PS01261">
    <property type="entry name" value="UPF0020"/>
    <property type="match status" value="1"/>
</dbReference>
<dbReference type="Gene3D" id="3.30.2130.30">
    <property type="match status" value="1"/>
</dbReference>